<protein>
    <submittedName>
        <fullName evidence="2">Uncharacterized protein</fullName>
    </submittedName>
</protein>
<organism evidence="2">
    <name type="scientific">Anguilla anguilla</name>
    <name type="common">European freshwater eel</name>
    <name type="synonym">Muraena anguilla</name>
    <dbReference type="NCBI Taxonomy" id="7936"/>
    <lineage>
        <taxon>Eukaryota</taxon>
        <taxon>Metazoa</taxon>
        <taxon>Chordata</taxon>
        <taxon>Craniata</taxon>
        <taxon>Vertebrata</taxon>
        <taxon>Euteleostomi</taxon>
        <taxon>Actinopterygii</taxon>
        <taxon>Neopterygii</taxon>
        <taxon>Teleostei</taxon>
        <taxon>Anguilliformes</taxon>
        <taxon>Anguillidae</taxon>
        <taxon>Anguilla</taxon>
    </lineage>
</organism>
<evidence type="ECO:0000256" key="1">
    <source>
        <dbReference type="SAM" id="MobiDB-lite"/>
    </source>
</evidence>
<name>A0A0E9XL45_ANGAN</name>
<proteinExistence type="predicted"/>
<dbReference type="EMBL" id="GBXM01005125">
    <property type="protein sequence ID" value="JAI03453.1"/>
    <property type="molecule type" value="Transcribed_RNA"/>
</dbReference>
<evidence type="ECO:0000313" key="2">
    <source>
        <dbReference type="EMBL" id="JAI03453.1"/>
    </source>
</evidence>
<feature type="region of interest" description="Disordered" evidence="1">
    <location>
        <begin position="24"/>
        <end position="46"/>
    </location>
</feature>
<reference evidence="2" key="1">
    <citation type="submission" date="2014-11" db="EMBL/GenBank/DDBJ databases">
        <authorList>
            <person name="Amaro Gonzalez C."/>
        </authorList>
    </citation>
    <scope>NUCLEOTIDE SEQUENCE</scope>
</reference>
<reference evidence="2" key="2">
    <citation type="journal article" date="2015" name="Fish Shellfish Immunol.">
        <title>Early steps in the European eel (Anguilla anguilla)-Vibrio vulnificus interaction in the gills: Role of the RtxA13 toxin.</title>
        <authorList>
            <person name="Callol A."/>
            <person name="Pajuelo D."/>
            <person name="Ebbesson L."/>
            <person name="Teles M."/>
            <person name="MacKenzie S."/>
            <person name="Amaro C."/>
        </authorList>
    </citation>
    <scope>NUCLEOTIDE SEQUENCE</scope>
</reference>
<accession>A0A0E9XL45</accession>
<sequence>MASHMQTKCCRALKARKDGFLAELPLEKRRRNPGLSLKPPRGSSCG</sequence>
<dbReference type="AlphaFoldDB" id="A0A0E9XL45"/>